<evidence type="ECO:0000256" key="3">
    <source>
        <dbReference type="ARBA" id="ARBA00022840"/>
    </source>
</evidence>
<feature type="domain" description="ABC transporter" evidence="4">
    <location>
        <begin position="14"/>
        <end position="238"/>
    </location>
</feature>
<dbReference type="InterPro" id="IPR051782">
    <property type="entry name" value="ABC_Transporter_VariousFunc"/>
</dbReference>
<dbReference type="SMART" id="SM00382">
    <property type="entry name" value="AAA"/>
    <property type="match status" value="1"/>
</dbReference>
<dbReference type="GO" id="GO:0005524">
    <property type="term" value="F:ATP binding"/>
    <property type="evidence" value="ECO:0007669"/>
    <property type="project" value="UniProtKB-KW"/>
</dbReference>
<dbReference type="PROSITE" id="PS50893">
    <property type="entry name" value="ABC_TRANSPORTER_2"/>
    <property type="match status" value="1"/>
</dbReference>
<dbReference type="RefSeq" id="WP_271087937.1">
    <property type="nucleotide sequence ID" value="NZ_JAPJZH010000002.1"/>
</dbReference>
<protein>
    <submittedName>
        <fullName evidence="5">ABC transporter ATP-binding protein</fullName>
    </submittedName>
</protein>
<dbReference type="Pfam" id="PF00005">
    <property type="entry name" value="ABC_tran"/>
    <property type="match status" value="1"/>
</dbReference>
<dbReference type="InterPro" id="IPR027417">
    <property type="entry name" value="P-loop_NTPase"/>
</dbReference>
<sequence>MTEHKNPSETGDALIVDGLCKRHGRVQTLENVSLALKPGERMALLGHNGAGKTTLMKLILGLWSPSAGQISVAGAVPGSSEARRASAYLPEAVAFHRALTGREQLTLFARLAGAPVKSVDGLLERVGVADAADRRIGTWSKGMRQRLGLAQVLLGKPRIALLDEPTSGLDPISRHDLYAIIDEMAQHGTAVLIASHALTEVEARTDRIAIMRKGRVVADDTLARLSARAELPIRLKLTAQNDDASEVHARLGGKRINGASVELLCSPENKMERLAHIAALGDLVVDVEMAPPSLEDLYRHYSGEDRT</sequence>
<accession>A0ABT4VI71</accession>
<evidence type="ECO:0000256" key="2">
    <source>
        <dbReference type="ARBA" id="ARBA00022741"/>
    </source>
</evidence>
<proteinExistence type="predicted"/>
<evidence type="ECO:0000313" key="6">
    <source>
        <dbReference type="Proteomes" id="UP001148313"/>
    </source>
</evidence>
<dbReference type="InterPro" id="IPR003593">
    <property type="entry name" value="AAA+_ATPase"/>
</dbReference>
<evidence type="ECO:0000256" key="1">
    <source>
        <dbReference type="ARBA" id="ARBA00022448"/>
    </source>
</evidence>
<comment type="caution">
    <text evidence="5">The sequence shown here is derived from an EMBL/GenBank/DDBJ whole genome shotgun (WGS) entry which is preliminary data.</text>
</comment>
<keyword evidence="2" id="KW-0547">Nucleotide-binding</keyword>
<dbReference type="SUPFAM" id="SSF52540">
    <property type="entry name" value="P-loop containing nucleoside triphosphate hydrolases"/>
    <property type="match status" value="1"/>
</dbReference>
<dbReference type="PANTHER" id="PTHR42939:SF1">
    <property type="entry name" value="ABC TRANSPORTER ATP-BINDING PROTEIN ALBC-RELATED"/>
    <property type="match status" value="1"/>
</dbReference>
<dbReference type="InterPro" id="IPR003439">
    <property type="entry name" value="ABC_transporter-like_ATP-bd"/>
</dbReference>
<gene>
    <name evidence="5" type="ORF">OOZ53_03555</name>
</gene>
<dbReference type="Proteomes" id="UP001148313">
    <property type="component" value="Unassembled WGS sequence"/>
</dbReference>
<dbReference type="Gene3D" id="3.40.50.300">
    <property type="entry name" value="P-loop containing nucleotide triphosphate hydrolases"/>
    <property type="match status" value="1"/>
</dbReference>
<dbReference type="PANTHER" id="PTHR42939">
    <property type="entry name" value="ABC TRANSPORTER ATP-BINDING PROTEIN ALBC-RELATED"/>
    <property type="match status" value="1"/>
</dbReference>
<keyword evidence="1" id="KW-0813">Transport</keyword>
<dbReference type="CDD" id="cd03230">
    <property type="entry name" value="ABC_DR_subfamily_A"/>
    <property type="match status" value="1"/>
</dbReference>
<evidence type="ECO:0000259" key="4">
    <source>
        <dbReference type="PROSITE" id="PS50893"/>
    </source>
</evidence>
<keyword evidence="6" id="KW-1185">Reference proteome</keyword>
<organism evidence="5 6">
    <name type="scientific">Hoeflea poritis</name>
    <dbReference type="NCBI Taxonomy" id="2993659"/>
    <lineage>
        <taxon>Bacteria</taxon>
        <taxon>Pseudomonadati</taxon>
        <taxon>Pseudomonadota</taxon>
        <taxon>Alphaproteobacteria</taxon>
        <taxon>Hyphomicrobiales</taxon>
        <taxon>Rhizobiaceae</taxon>
        <taxon>Hoeflea</taxon>
    </lineage>
</organism>
<dbReference type="EMBL" id="JAPJZH010000002">
    <property type="protein sequence ID" value="MDA4844407.1"/>
    <property type="molecule type" value="Genomic_DNA"/>
</dbReference>
<name>A0ABT4VI71_9HYPH</name>
<keyword evidence="3 5" id="KW-0067">ATP-binding</keyword>
<evidence type="ECO:0000313" key="5">
    <source>
        <dbReference type="EMBL" id="MDA4844407.1"/>
    </source>
</evidence>
<reference evidence="5" key="1">
    <citation type="submission" date="2022-11" db="EMBL/GenBank/DDBJ databases">
        <title>Hoeflea poritis sp. nov., isolated from scleractinian coral Porites lutea.</title>
        <authorList>
            <person name="Zhang G."/>
            <person name="Wei Q."/>
            <person name="Cai L."/>
        </authorList>
    </citation>
    <scope>NUCLEOTIDE SEQUENCE</scope>
    <source>
        <strain evidence="5">E7-10</strain>
    </source>
</reference>